<accession>A0A1F4U588</accession>
<dbReference type="EMBL" id="MEUJ01000004">
    <property type="protein sequence ID" value="OGC40135.1"/>
    <property type="molecule type" value="Genomic_DNA"/>
</dbReference>
<evidence type="ECO:0008006" key="6">
    <source>
        <dbReference type="Google" id="ProtNLM"/>
    </source>
</evidence>
<proteinExistence type="predicted"/>
<feature type="chain" id="PRO_5009514784" description="DUF5723 domain-containing protein" evidence="3">
    <location>
        <begin position="22"/>
        <end position="568"/>
    </location>
</feature>
<evidence type="ECO:0000256" key="1">
    <source>
        <dbReference type="SAM" id="MobiDB-lite"/>
    </source>
</evidence>
<feature type="signal peptide" evidence="3">
    <location>
        <begin position="1"/>
        <end position="21"/>
    </location>
</feature>
<comment type="caution">
    <text evidence="4">The sequence shown here is derived from an EMBL/GenBank/DDBJ whole genome shotgun (WGS) entry which is preliminary data.</text>
</comment>
<keyword evidence="2" id="KW-0812">Transmembrane</keyword>
<feature type="region of interest" description="Disordered" evidence="1">
    <location>
        <begin position="469"/>
        <end position="498"/>
    </location>
</feature>
<protein>
    <recommendedName>
        <fullName evidence="6">DUF5723 domain-containing protein</fullName>
    </recommendedName>
</protein>
<gene>
    <name evidence="4" type="ORF">A2438_02460</name>
</gene>
<evidence type="ECO:0000313" key="4">
    <source>
        <dbReference type="EMBL" id="OGC40135.1"/>
    </source>
</evidence>
<dbReference type="AlphaFoldDB" id="A0A1F4U588"/>
<evidence type="ECO:0000313" key="5">
    <source>
        <dbReference type="Proteomes" id="UP000179242"/>
    </source>
</evidence>
<feature type="compositionally biased region" description="Basic and acidic residues" evidence="1">
    <location>
        <begin position="469"/>
        <end position="496"/>
    </location>
</feature>
<feature type="transmembrane region" description="Helical" evidence="2">
    <location>
        <begin position="539"/>
        <end position="560"/>
    </location>
</feature>
<evidence type="ECO:0000256" key="2">
    <source>
        <dbReference type="SAM" id="Phobius"/>
    </source>
</evidence>
<reference evidence="4 5" key="1">
    <citation type="journal article" date="2016" name="Nat. Commun.">
        <title>Thousands of microbial genomes shed light on interconnected biogeochemical processes in an aquifer system.</title>
        <authorList>
            <person name="Anantharaman K."/>
            <person name="Brown C.T."/>
            <person name="Hug L.A."/>
            <person name="Sharon I."/>
            <person name="Castelle C.J."/>
            <person name="Probst A.J."/>
            <person name="Thomas B.C."/>
            <person name="Singh A."/>
            <person name="Wilkins M.J."/>
            <person name="Karaoz U."/>
            <person name="Brodie E.L."/>
            <person name="Williams K.H."/>
            <person name="Hubbard S.S."/>
            <person name="Banfield J.F."/>
        </authorList>
    </citation>
    <scope>NUCLEOTIDE SEQUENCE [LARGE SCALE GENOMIC DNA]</scope>
</reference>
<organism evidence="4 5">
    <name type="scientific">candidate division WOR-1 bacterium RIFOXYC2_FULL_46_14</name>
    <dbReference type="NCBI Taxonomy" id="1802587"/>
    <lineage>
        <taxon>Bacteria</taxon>
        <taxon>Bacillati</taxon>
        <taxon>Saganbacteria</taxon>
    </lineage>
</organism>
<dbReference type="Proteomes" id="UP000179242">
    <property type="component" value="Unassembled WGS sequence"/>
</dbReference>
<keyword evidence="2" id="KW-1133">Transmembrane helix</keyword>
<keyword evidence="3" id="KW-0732">Signal</keyword>
<evidence type="ECO:0000256" key="3">
    <source>
        <dbReference type="SAM" id="SignalP"/>
    </source>
</evidence>
<keyword evidence="2" id="KW-0472">Membrane</keyword>
<sequence>MKKFCLIALFFLCLSGGLVLAANKTADDPAGFIFGVRPMGMGNAFSALADDINALFVNPAGLASLNHVQATSFSGKFLNEVNYFSFAAAFPTLRGTFGVGYIGSDFGFTAFDTYVSGGQITTSTEAVSFSDNDSTWLLSYSTAFNKTFSFGAALKLFTKKLATTTAAGRELDLGILFKPRPNFSAGLTAKNLLPEGMGGKLEWSGGTIEDLPTLFKGGISLKIIGHDGFYKRGNEKLLFNIDADYYPNLSNVPLAFHTGLEWSPLRFLDLRLGFDQSSLTAGIGLKRGKFRFDYTYNQFASFPDAGNNFFAINYGLFEEEDYEAQEAKLAQEKKEREARELAEKERKEKENRLREQQRELERAQREIRAKEAREAKLRQEAESKKLEEEKKKQDQEKSLKEREERSIKQREEGERAAKNREQFFKGIGGAFGAMGQGIGSVFGNAGQGIGSAFGAAGNNVGKAWNDLLAERPREKEKEKEKEKKTEKVKEAPEKVEPPLPPQQEVVEIQQSFEELQKVFSGEKPLSELGRIAPQIATSFLVLALKLIIFPIVLLVIFVLFKEWDRRTQ</sequence>
<name>A0A1F4U588_UNCSA</name>
<dbReference type="Gene3D" id="2.40.160.60">
    <property type="entry name" value="Outer membrane protein transport protein (OMPP1/FadL/TodX)"/>
    <property type="match status" value="1"/>
</dbReference>
<feature type="region of interest" description="Disordered" evidence="1">
    <location>
        <begin position="328"/>
        <end position="419"/>
    </location>
</feature>